<reference evidence="1" key="1">
    <citation type="submission" date="2022-09" db="EMBL/GenBank/DDBJ databases">
        <title>Aureispira anguillicida sp. nov., isolated from Leptocephalus of Japanese eel Anguilla japonica.</title>
        <authorList>
            <person name="Yuasa K."/>
            <person name="Mekata T."/>
            <person name="Ikunari K."/>
        </authorList>
    </citation>
    <scope>NUCLEOTIDE SEQUENCE</scope>
    <source>
        <strain evidence="1">EL160426</strain>
    </source>
</reference>
<organism evidence="1 2">
    <name type="scientific">Aureispira anguillae</name>
    <dbReference type="NCBI Taxonomy" id="2864201"/>
    <lineage>
        <taxon>Bacteria</taxon>
        <taxon>Pseudomonadati</taxon>
        <taxon>Bacteroidota</taxon>
        <taxon>Saprospiria</taxon>
        <taxon>Saprospirales</taxon>
        <taxon>Saprospiraceae</taxon>
        <taxon>Aureispira</taxon>
    </lineage>
</organism>
<dbReference type="RefSeq" id="WP_264791449.1">
    <property type="nucleotide sequence ID" value="NZ_AP026867.1"/>
</dbReference>
<proteinExistence type="predicted"/>
<dbReference type="KEGG" id="aup:AsAng_0008200"/>
<evidence type="ECO:0000313" key="1">
    <source>
        <dbReference type="EMBL" id="BDS10113.1"/>
    </source>
</evidence>
<name>A0A915YBN5_9BACT</name>
<keyword evidence="2" id="KW-1185">Reference proteome</keyword>
<sequence>MYSIELQQNVFAAVVEVTESSGEAYIALIVASVAQQTDFYYQQGKGLKDLKSRVRYVLKRLAEQGYLSEHQGKRCDNGIPMLYYKSTKKYIMFDSGFSGMAMNQIFTLLGGPIGIANKVFGMLINNQDKIAAFAAQRQNQLIDEGKIAPNSAIKISFALTPVKDKIRVMELAFSADGKDLKADILKNYSLEEFADMIKKIIELKTKENGGSNNGCIEPRNDGSNNG</sequence>
<dbReference type="Proteomes" id="UP001060919">
    <property type="component" value="Chromosome"/>
</dbReference>
<dbReference type="AlphaFoldDB" id="A0A915YBN5"/>
<dbReference type="EMBL" id="AP026867">
    <property type="protein sequence ID" value="BDS10113.1"/>
    <property type="molecule type" value="Genomic_DNA"/>
</dbReference>
<gene>
    <name evidence="1" type="ORF">AsAng_0008200</name>
</gene>
<accession>A0A915YBN5</accession>
<protein>
    <submittedName>
        <fullName evidence="1">Uncharacterized protein</fullName>
    </submittedName>
</protein>
<evidence type="ECO:0000313" key="2">
    <source>
        <dbReference type="Proteomes" id="UP001060919"/>
    </source>
</evidence>